<dbReference type="EMBL" id="CAJJDP010000049">
    <property type="protein sequence ID" value="CAD8166870.1"/>
    <property type="molecule type" value="Genomic_DNA"/>
</dbReference>
<dbReference type="OrthoDB" id="306702at2759"/>
<dbReference type="OMA" id="DQTEMFT"/>
<evidence type="ECO:0000313" key="3">
    <source>
        <dbReference type="Proteomes" id="UP000683925"/>
    </source>
</evidence>
<sequence>MEKQFETIFRLNFIQQNCLMNLVQQIKSNFGMIQRKEIIAKNKKKVEIQNQPQLIFSIKRRHNDQAFDNIFFSNEEEMLKFLYSRKQKRLNLDELVGNLSLNEKNQQIVGLQRIPLQNIDSDQNLEFKETAEKSLIYFKRDRFVTKFRKDFRDSLLSNNRKKIIIQLEQNKNCLTSVNEKGNYEFDEDYYIIQKVEKEKAKSQITMKIDTKQIEKQIAEQQYGSDAEESFDSEDSQRTDYDDYDSLDEGSSQQEAMEEEEQYSDNDSEDSVDLRRFQSNQVQQDDFEVDDKDDGIQGDQTEMFTNFIRQHEKLIKDKVY</sequence>
<gene>
    <name evidence="2" type="ORF">POCTA_138.1.T0490082</name>
</gene>
<dbReference type="Proteomes" id="UP000683925">
    <property type="component" value="Unassembled WGS sequence"/>
</dbReference>
<reference evidence="2" key="1">
    <citation type="submission" date="2021-01" db="EMBL/GenBank/DDBJ databases">
        <authorList>
            <consortium name="Genoscope - CEA"/>
            <person name="William W."/>
        </authorList>
    </citation>
    <scope>NUCLEOTIDE SEQUENCE</scope>
</reference>
<comment type="caution">
    <text evidence="2">The sequence shown here is derived from an EMBL/GenBank/DDBJ whole genome shotgun (WGS) entry which is preliminary data.</text>
</comment>
<organism evidence="2 3">
    <name type="scientific">Paramecium octaurelia</name>
    <dbReference type="NCBI Taxonomy" id="43137"/>
    <lineage>
        <taxon>Eukaryota</taxon>
        <taxon>Sar</taxon>
        <taxon>Alveolata</taxon>
        <taxon>Ciliophora</taxon>
        <taxon>Intramacronucleata</taxon>
        <taxon>Oligohymenophorea</taxon>
        <taxon>Peniculida</taxon>
        <taxon>Parameciidae</taxon>
        <taxon>Paramecium</taxon>
    </lineage>
</organism>
<feature type="region of interest" description="Disordered" evidence="1">
    <location>
        <begin position="218"/>
        <end position="297"/>
    </location>
</feature>
<protein>
    <submittedName>
        <fullName evidence="2">Uncharacterized protein</fullName>
    </submittedName>
</protein>
<evidence type="ECO:0000313" key="2">
    <source>
        <dbReference type="EMBL" id="CAD8166870.1"/>
    </source>
</evidence>
<evidence type="ECO:0000256" key="1">
    <source>
        <dbReference type="SAM" id="MobiDB-lite"/>
    </source>
</evidence>
<keyword evidence="3" id="KW-1185">Reference proteome</keyword>
<name>A0A8S1UP79_PAROT</name>
<accession>A0A8S1UP79</accession>
<feature type="compositionally biased region" description="Acidic residues" evidence="1">
    <location>
        <begin position="255"/>
        <end position="270"/>
    </location>
</feature>
<proteinExistence type="predicted"/>
<dbReference type="AlphaFoldDB" id="A0A8S1UP79"/>